<reference evidence="3" key="1">
    <citation type="submission" date="2023-06" db="EMBL/GenBank/DDBJ databases">
        <title>Survivors Of The Sea: Transcriptome response of Skeletonema marinoi to long-term dormancy.</title>
        <authorList>
            <person name="Pinder M.I.M."/>
            <person name="Kourtchenko O."/>
            <person name="Robertson E.K."/>
            <person name="Larsson T."/>
            <person name="Maumus F."/>
            <person name="Osuna-Cruz C.M."/>
            <person name="Vancaester E."/>
            <person name="Stenow R."/>
            <person name="Vandepoele K."/>
            <person name="Ploug H."/>
            <person name="Bruchert V."/>
            <person name="Godhe A."/>
            <person name="Topel M."/>
        </authorList>
    </citation>
    <scope>NUCLEOTIDE SEQUENCE</scope>
    <source>
        <strain evidence="3">R05AC</strain>
    </source>
</reference>
<keyword evidence="4" id="KW-1185">Reference proteome</keyword>
<dbReference type="Pfam" id="PF02493">
    <property type="entry name" value="MORN"/>
    <property type="match status" value="10"/>
</dbReference>
<dbReference type="EMBL" id="JATAAI010000023">
    <property type="protein sequence ID" value="KAK1737727.1"/>
    <property type="molecule type" value="Genomic_DNA"/>
</dbReference>
<protein>
    <submittedName>
        <fullName evidence="3">Phosphatidylinositol-4-phosphate 5-kinase-related protein</fullName>
    </submittedName>
</protein>
<evidence type="ECO:0000256" key="1">
    <source>
        <dbReference type="ARBA" id="ARBA00022737"/>
    </source>
</evidence>
<evidence type="ECO:0000313" key="4">
    <source>
        <dbReference type="Proteomes" id="UP001224775"/>
    </source>
</evidence>
<sequence length="310" mass="34723">MAKITFDSGNAYEGDVVDGKPDGRGKKIYSYWTYEGDWKNGMRHGEGTVKWPDGDFYKGQWKDDSMHGQGIYKWTDGNSYEGEWKDGKRHGKGIYKRPDGSVKYDGEWKNGKYKYTTHSLNAMRKSHSFCCTTYLHPASLLGANNTIKMAKITFDNGGVYEGDVVDGKPHGRGKKISLSGNEYEGKWKNGMRHGKGVVNKANGYAYEGEYKDDKRNGKGITKYPDGSVCYDGEFRDGFADGNGTLNYESGNVYTGEWRAGKRHDKGVMTYADKSVYDARINVTGRDRSHYQTGTLSEESGSKAAMQLTPF</sequence>
<keyword evidence="1" id="KW-0677">Repeat</keyword>
<dbReference type="InterPro" id="IPR003409">
    <property type="entry name" value="MORN"/>
</dbReference>
<name>A0AAD9D8A1_9STRA</name>
<dbReference type="Proteomes" id="UP001224775">
    <property type="component" value="Unassembled WGS sequence"/>
</dbReference>
<dbReference type="Gene3D" id="2.20.110.10">
    <property type="entry name" value="Histone H3 K4-specific methyltransferase SET7/9 N-terminal domain"/>
    <property type="match status" value="4"/>
</dbReference>
<dbReference type="PANTHER" id="PTHR43215">
    <property type="entry name" value="RADIAL SPOKE HEAD 1 HOMOLOG"/>
    <property type="match status" value="1"/>
</dbReference>
<dbReference type="SUPFAM" id="SSF82185">
    <property type="entry name" value="Histone H3 K4-specific methyltransferase SET7/9 N-terminal domain"/>
    <property type="match status" value="2"/>
</dbReference>
<gene>
    <name evidence="3" type="ORF">QTG54_011499</name>
</gene>
<accession>A0AAD9D8A1</accession>
<dbReference type="AlphaFoldDB" id="A0AAD9D8A1"/>
<feature type="region of interest" description="Disordered" evidence="2">
    <location>
        <begin position="289"/>
        <end position="310"/>
    </location>
</feature>
<proteinExistence type="predicted"/>
<organism evidence="3 4">
    <name type="scientific">Skeletonema marinoi</name>
    <dbReference type="NCBI Taxonomy" id="267567"/>
    <lineage>
        <taxon>Eukaryota</taxon>
        <taxon>Sar</taxon>
        <taxon>Stramenopiles</taxon>
        <taxon>Ochrophyta</taxon>
        <taxon>Bacillariophyta</taxon>
        <taxon>Coscinodiscophyceae</taxon>
        <taxon>Thalassiosirophycidae</taxon>
        <taxon>Thalassiosirales</taxon>
        <taxon>Skeletonemataceae</taxon>
        <taxon>Skeletonema</taxon>
        <taxon>Skeletonema marinoi-dohrnii complex</taxon>
    </lineage>
</organism>
<evidence type="ECO:0000313" key="3">
    <source>
        <dbReference type="EMBL" id="KAK1737727.1"/>
    </source>
</evidence>
<dbReference type="PANTHER" id="PTHR43215:SF14">
    <property type="entry name" value="RADIAL SPOKE HEAD 1 HOMOLOG"/>
    <property type="match status" value="1"/>
</dbReference>
<evidence type="ECO:0000256" key="2">
    <source>
        <dbReference type="SAM" id="MobiDB-lite"/>
    </source>
</evidence>
<dbReference type="SMART" id="SM00698">
    <property type="entry name" value="MORN"/>
    <property type="match status" value="9"/>
</dbReference>
<comment type="caution">
    <text evidence="3">The sequence shown here is derived from an EMBL/GenBank/DDBJ whole genome shotgun (WGS) entry which is preliminary data.</text>
</comment>